<dbReference type="InterPro" id="IPR043129">
    <property type="entry name" value="ATPase_NBD"/>
</dbReference>
<evidence type="ECO:0000313" key="2">
    <source>
        <dbReference type="EMBL" id="TGN26578.1"/>
    </source>
</evidence>
<evidence type="ECO:0000313" key="3">
    <source>
        <dbReference type="Proteomes" id="UP000297459"/>
    </source>
</evidence>
<name>A0A4Z1B815_9STAP</name>
<dbReference type="InterPro" id="IPR022496">
    <property type="entry name" value="T6A_TsaB"/>
</dbReference>
<dbReference type="SUPFAM" id="SSF53067">
    <property type="entry name" value="Actin-like ATPase domain"/>
    <property type="match status" value="2"/>
</dbReference>
<sequence length="223" mass="24981">MNSLLIDTSNRPMSIALMANDQVLAEQTVESNKDHSSQLMPGIKALFEQANLNKEELDAIVVAKGPGSYTGVRIGVTTAKTLAYALNTDLYGVSSLQALAATVEETKAQERLLVPVFDARREAVYTGVYQYVDGQLRTILEDQYISIKELLDWLNKHQQSYLFIGTDAEKLAEQLNDDIQANLPRAAIMYSLIAEPENIHTFVPNYIKMSEAERNWLNQQNQN</sequence>
<organism evidence="2 3">
    <name type="scientific">Staphylococcus pragensis</name>
    <dbReference type="NCBI Taxonomy" id="1611836"/>
    <lineage>
        <taxon>Bacteria</taxon>
        <taxon>Bacillati</taxon>
        <taxon>Bacillota</taxon>
        <taxon>Bacilli</taxon>
        <taxon>Bacillales</taxon>
        <taxon>Staphylococcaceae</taxon>
        <taxon>Staphylococcus</taxon>
    </lineage>
</organism>
<dbReference type="GO" id="GO:0016740">
    <property type="term" value="F:transferase activity"/>
    <property type="evidence" value="ECO:0007669"/>
    <property type="project" value="UniProtKB-KW"/>
</dbReference>
<dbReference type="EMBL" id="SRPJ01000004">
    <property type="protein sequence ID" value="TGN26578.1"/>
    <property type="molecule type" value="Genomic_DNA"/>
</dbReference>
<comment type="caution">
    <text evidence="2">The sequence shown here is derived from an EMBL/GenBank/DDBJ whole genome shotgun (WGS) entry which is preliminary data.</text>
</comment>
<protein>
    <submittedName>
        <fullName evidence="2">tRNA (Adenosine(37)-N6)-threonylcarbamoyltransferase complex dimerization subunit type 1 TsaB</fullName>
    </submittedName>
</protein>
<dbReference type="RefSeq" id="WP_126565929.1">
    <property type="nucleotide sequence ID" value="NZ_BMCY01000004.1"/>
</dbReference>
<feature type="domain" description="Gcp-like" evidence="1">
    <location>
        <begin position="31"/>
        <end position="188"/>
    </location>
</feature>
<dbReference type="Proteomes" id="UP000297459">
    <property type="component" value="Unassembled WGS sequence"/>
</dbReference>
<dbReference type="PANTHER" id="PTHR11735:SF11">
    <property type="entry name" value="TRNA THREONYLCARBAMOYLADENOSINE BIOSYNTHESIS PROTEIN TSAB"/>
    <property type="match status" value="1"/>
</dbReference>
<dbReference type="InterPro" id="IPR000905">
    <property type="entry name" value="Gcp-like_dom"/>
</dbReference>
<reference evidence="2 3" key="1">
    <citation type="submission" date="2019-04" db="EMBL/GenBank/DDBJ databases">
        <title>Genomic characterization of Staphylococcus petrasii strains.</title>
        <authorList>
            <person name="Vrbovska V."/>
            <person name="Kovarovic V."/>
            <person name="Maslanova I."/>
            <person name="Indrakova A."/>
            <person name="Petras P."/>
            <person name="Sedo O."/>
            <person name="Svec P."/>
            <person name="Fisarova L."/>
            <person name="Sedlacek I."/>
            <person name="Doskar J."/>
            <person name="Pantucek R."/>
        </authorList>
    </citation>
    <scope>NUCLEOTIDE SEQUENCE [LARGE SCALE GENOMIC DNA]</scope>
    <source>
        <strain evidence="2 3">CCM 8529</strain>
    </source>
</reference>
<dbReference type="PANTHER" id="PTHR11735">
    <property type="entry name" value="TRNA N6-ADENOSINE THREONYLCARBAMOYLTRANSFERASE"/>
    <property type="match status" value="1"/>
</dbReference>
<keyword evidence="2" id="KW-0808">Transferase</keyword>
<dbReference type="NCBIfam" id="TIGR03725">
    <property type="entry name" value="T6A_YeaZ"/>
    <property type="match status" value="1"/>
</dbReference>
<keyword evidence="3" id="KW-1185">Reference proteome</keyword>
<accession>A0A4Z1B815</accession>
<evidence type="ECO:0000259" key="1">
    <source>
        <dbReference type="Pfam" id="PF00814"/>
    </source>
</evidence>
<dbReference type="AlphaFoldDB" id="A0A4Z1B815"/>
<dbReference type="GO" id="GO:0002949">
    <property type="term" value="P:tRNA threonylcarbamoyladenosine modification"/>
    <property type="evidence" value="ECO:0007669"/>
    <property type="project" value="InterPro"/>
</dbReference>
<dbReference type="Gene3D" id="3.30.420.40">
    <property type="match status" value="2"/>
</dbReference>
<dbReference type="Pfam" id="PF00814">
    <property type="entry name" value="TsaD"/>
    <property type="match status" value="1"/>
</dbReference>
<dbReference type="CDD" id="cd24032">
    <property type="entry name" value="ASKHA_NBD_TsaB"/>
    <property type="match status" value="1"/>
</dbReference>
<proteinExistence type="predicted"/>
<gene>
    <name evidence="2" type="primary">tsaB</name>
    <name evidence="2" type="ORF">E2558_09165</name>
</gene>
<dbReference type="GO" id="GO:0005829">
    <property type="term" value="C:cytosol"/>
    <property type="evidence" value="ECO:0007669"/>
    <property type="project" value="TreeGrafter"/>
</dbReference>